<organism evidence="11 12">
    <name type="scientific">Vibrio anguillarum</name>
    <name type="common">Listonella anguillarum</name>
    <dbReference type="NCBI Taxonomy" id="55601"/>
    <lineage>
        <taxon>Bacteria</taxon>
        <taxon>Pseudomonadati</taxon>
        <taxon>Pseudomonadota</taxon>
        <taxon>Gammaproteobacteria</taxon>
        <taxon>Vibrionales</taxon>
        <taxon>Vibrionaceae</taxon>
        <taxon>Vibrio</taxon>
    </lineage>
</organism>
<dbReference type="GO" id="GO:0003723">
    <property type="term" value="F:RNA binding"/>
    <property type="evidence" value="ECO:0007669"/>
    <property type="project" value="InterPro"/>
</dbReference>
<evidence type="ECO:0000256" key="9">
    <source>
        <dbReference type="ARBA" id="ARBA00048173"/>
    </source>
</evidence>
<dbReference type="PANTHER" id="PTHR34047">
    <property type="entry name" value="NUCLEAR INTRON MATURASE 1, MITOCHONDRIAL-RELATED"/>
    <property type="match status" value="1"/>
</dbReference>
<keyword evidence="4" id="KW-0479">Metal-binding</keyword>
<keyword evidence="7" id="KW-0051">Antiviral defense</keyword>
<dbReference type="EMBL" id="RDOM01000044">
    <property type="protein sequence ID" value="MBF4273341.1"/>
    <property type="molecule type" value="Genomic_DNA"/>
</dbReference>
<dbReference type="AlphaFoldDB" id="A0AAW4AZ04"/>
<dbReference type="RefSeq" id="WP_041946959.1">
    <property type="nucleotide sequence ID" value="NZ_CP020534.1"/>
</dbReference>
<dbReference type="PROSITE" id="PS50878">
    <property type="entry name" value="RT_POL"/>
    <property type="match status" value="1"/>
</dbReference>
<evidence type="ECO:0000256" key="5">
    <source>
        <dbReference type="ARBA" id="ARBA00022842"/>
    </source>
</evidence>
<feature type="domain" description="Reverse transcriptase" evidence="10">
    <location>
        <begin position="61"/>
        <end position="301"/>
    </location>
</feature>
<evidence type="ECO:0000313" key="11">
    <source>
        <dbReference type="EMBL" id="MBF4273341.1"/>
    </source>
</evidence>
<dbReference type="PANTHER" id="PTHR34047:SF7">
    <property type="entry name" value="RNA-DIRECTED DNA POLYMERASE"/>
    <property type="match status" value="1"/>
</dbReference>
<sequence>MNRWNPNTYHKNGIEQGFNPDYLVTLVKSGNAIKSKRKPVIFTLAHLANCTDTQYSDLYAFVSRKGYFSESEPHYRTFSIKKRSGGNRIIHVPHPVLKIAQSWIARHILDDGDVHDCAKAYKSGESIIDNASPHCESEWLLKLDICDFFHNISERQVYYVFRKMQYSSLLSLELARLCTKIIDKRPNHRWNNNPKNYKIKEYSSDRVGSLPQGAPTSPSLSNIICKDLDETLFMLALESNACYTRYADDLTFSFNNTTRKDIVNFKRKVSNELIKYGFKINAKKTRIVAPGARKIVTGLIVNGPVPTIPRELKDKIKADLYYCKKFGVANHCIKNKYQSIIGFSNHMRGMISFVNSVDKKLALKYKKAYDELNLPTLIL</sequence>
<dbReference type="GO" id="GO:0051607">
    <property type="term" value="P:defense response to virus"/>
    <property type="evidence" value="ECO:0007669"/>
    <property type="project" value="UniProtKB-KW"/>
</dbReference>
<dbReference type="EC" id="2.7.7.49" evidence="1"/>
<protein>
    <recommendedName>
        <fullName evidence="1">RNA-directed DNA polymerase</fullName>
        <ecNumber evidence="1">2.7.7.49</ecNumber>
    </recommendedName>
</protein>
<reference evidence="11 12" key="1">
    <citation type="journal article" date="2021" name="PeerJ">
        <title>Analysis of 44 Vibrio anguillarum genomes reveals high genetic diversity.</title>
        <authorList>
            <person name="Hansen M.J."/>
            <person name="Dalsgaard I."/>
        </authorList>
    </citation>
    <scope>NUCLEOTIDE SEQUENCE [LARGE SCALE GENOMIC DNA]</scope>
    <source>
        <strain evidence="11 12">17-16730-2A</strain>
    </source>
</reference>
<evidence type="ECO:0000313" key="12">
    <source>
        <dbReference type="Proteomes" id="UP000722957"/>
    </source>
</evidence>
<keyword evidence="2" id="KW-0808">Transferase</keyword>
<proteinExistence type="inferred from homology"/>
<evidence type="ECO:0000256" key="4">
    <source>
        <dbReference type="ARBA" id="ARBA00022723"/>
    </source>
</evidence>
<comment type="caution">
    <text evidence="11">The sequence shown here is derived from an EMBL/GenBank/DDBJ whole genome shotgun (WGS) entry which is preliminary data.</text>
</comment>
<evidence type="ECO:0000256" key="6">
    <source>
        <dbReference type="ARBA" id="ARBA00022918"/>
    </source>
</evidence>
<evidence type="ECO:0000259" key="10">
    <source>
        <dbReference type="PROSITE" id="PS50878"/>
    </source>
</evidence>
<evidence type="ECO:0000256" key="2">
    <source>
        <dbReference type="ARBA" id="ARBA00022679"/>
    </source>
</evidence>
<keyword evidence="6 11" id="KW-0695">RNA-directed DNA polymerase</keyword>
<name>A0AAW4AZ04_VIBAN</name>
<dbReference type="GO" id="GO:0046872">
    <property type="term" value="F:metal ion binding"/>
    <property type="evidence" value="ECO:0007669"/>
    <property type="project" value="UniProtKB-KW"/>
</dbReference>
<dbReference type="Proteomes" id="UP000722957">
    <property type="component" value="Unassembled WGS sequence"/>
</dbReference>
<evidence type="ECO:0000256" key="3">
    <source>
        <dbReference type="ARBA" id="ARBA00022695"/>
    </source>
</evidence>
<dbReference type="GO" id="GO:0003964">
    <property type="term" value="F:RNA-directed DNA polymerase activity"/>
    <property type="evidence" value="ECO:0007669"/>
    <property type="project" value="UniProtKB-KW"/>
</dbReference>
<dbReference type="InterPro" id="IPR000477">
    <property type="entry name" value="RT_dom"/>
</dbReference>
<dbReference type="InterPro" id="IPR043128">
    <property type="entry name" value="Rev_trsase/Diguanyl_cyclase"/>
</dbReference>
<gene>
    <name evidence="11" type="ORF">EAY07_15170</name>
</gene>
<dbReference type="Pfam" id="PF00078">
    <property type="entry name" value="RVT_1"/>
    <property type="match status" value="1"/>
</dbReference>
<evidence type="ECO:0000256" key="1">
    <source>
        <dbReference type="ARBA" id="ARBA00012493"/>
    </source>
</evidence>
<dbReference type="PRINTS" id="PR00866">
    <property type="entry name" value="RNADNAPOLMS"/>
</dbReference>
<dbReference type="SUPFAM" id="SSF56672">
    <property type="entry name" value="DNA/RNA polymerases"/>
    <property type="match status" value="1"/>
</dbReference>
<accession>A0AAW4AZ04</accession>
<dbReference type="InterPro" id="IPR051083">
    <property type="entry name" value="GrpII_Intron_Splice-Mob/Def"/>
</dbReference>
<dbReference type="Gene3D" id="3.30.70.270">
    <property type="match status" value="1"/>
</dbReference>
<keyword evidence="5" id="KW-0460">Magnesium</keyword>
<evidence type="ECO:0000256" key="7">
    <source>
        <dbReference type="ARBA" id="ARBA00023118"/>
    </source>
</evidence>
<dbReference type="CDD" id="cd03487">
    <property type="entry name" value="RT_Bac_retron_II"/>
    <property type="match status" value="1"/>
</dbReference>
<keyword evidence="3" id="KW-0548">Nucleotidyltransferase</keyword>
<dbReference type="KEGG" id="vau:VANGNB10_cI1342c"/>
<dbReference type="InterPro" id="IPR043502">
    <property type="entry name" value="DNA/RNA_pol_sf"/>
</dbReference>
<dbReference type="InterPro" id="IPR000123">
    <property type="entry name" value="Reverse_transcriptase_msDNA"/>
</dbReference>
<evidence type="ECO:0000256" key="8">
    <source>
        <dbReference type="ARBA" id="ARBA00034120"/>
    </source>
</evidence>
<comment type="similarity">
    <text evidence="8">Belongs to the bacterial reverse transcriptase family.</text>
</comment>
<comment type="catalytic activity">
    <reaction evidence="9">
        <text>DNA(n) + a 2'-deoxyribonucleoside 5'-triphosphate = DNA(n+1) + diphosphate</text>
        <dbReference type="Rhea" id="RHEA:22508"/>
        <dbReference type="Rhea" id="RHEA-COMP:17339"/>
        <dbReference type="Rhea" id="RHEA-COMP:17340"/>
        <dbReference type="ChEBI" id="CHEBI:33019"/>
        <dbReference type="ChEBI" id="CHEBI:61560"/>
        <dbReference type="ChEBI" id="CHEBI:173112"/>
        <dbReference type="EC" id="2.7.7.49"/>
    </reaction>
</comment>